<reference evidence="1 2" key="1">
    <citation type="submission" date="2020-02" db="EMBL/GenBank/DDBJ databases">
        <authorList>
            <person name="Kim Y.B."/>
            <person name="Roh S.W."/>
        </authorList>
    </citation>
    <scope>NUCLEOTIDE SEQUENCE [LARGE SCALE GENOMIC DNA]</scope>
    <source>
        <strain evidence="1 2">DSM 103574</strain>
    </source>
</reference>
<name>A0A858BZE6_9FIRM</name>
<sequence>MFKMNIKKLIVIIFFSIFILLLLCFLFFKINAGLSQKEIDQKLEANRDLINQLISDKETEREDYSNSLTFITDEESKTIIPQTTDSSISGPTTDTFTIEDDVSLPHILDNNDKAYYLNFKSSSWHLEKGDTLEIEIYADEDYFNSPGSLIFGYCLNKQETSIEQFRINKYKKITFKASTPGDYSFYLHCVSSDPIIIEGVVIK</sequence>
<proteinExistence type="predicted"/>
<protein>
    <submittedName>
        <fullName evidence="1">Uncharacterized protein</fullName>
    </submittedName>
</protein>
<evidence type="ECO:0000313" key="2">
    <source>
        <dbReference type="Proteomes" id="UP000466848"/>
    </source>
</evidence>
<dbReference type="AlphaFoldDB" id="A0A858BZE6"/>
<dbReference type="KEGG" id="abut:Ami103574_13810"/>
<gene>
    <name evidence="1" type="ORF">Ami103574_13810</name>
</gene>
<dbReference type="EMBL" id="CP048649">
    <property type="protein sequence ID" value="QIB70300.1"/>
    <property type="molecule type" value="Genomic_DNA"/>
</dbReference>
<dbReference type="RefSeq" id="WP_163067538.1">
    <property type="nucleotide sequence ID" value="NZ_CP048649.1"/>
</dbReference>
<accession>A0A858BZE6</accession>
<dbReference type="Proteomes" id="UP000466848">
    <property type="component" value="Chromosome"/>
</dbReference>
<organism evidence="1 2">
    <name type="scientific">Aminipila butyrica</name>
    <dbReference type="NCBI Taxonomy" id="433296"/>
    <lineage>
        <taxon>Bacteria</taxon>
        <taxon>Bacillati</taxon>
        <taxon>Bacillota</taxon>
        <taxon>Clostridia</taxon>
        <taxon>Peptostreptococcales</taxon>
        <taxon>Anaerovoracaceae</taxon>
        <taxon>Aminipila</taxon>
    </lineage>
</organism>
<keyword evidence="2" id="KW-1185">Reference proteome</keyword>
<evidence type="ECO:0000313" key="1">
    <source>
        <dbReference type="EMBL" id="QIB70300.1"/>
    </source>
</evidence>